<accession>F5T219</accession>
<name>F5T219_9GAMM</name>
<sequence length="38" mass="4374">MPLPPYAKTTIRLAFGSKRQTGKLAHLLFGFSIEIQRW</sequence>
<comment type="caution">
    <text evidence="1">The sequence shown here is derived from an EMBL/GenBank/DDBJ whole genome shotgun (WGS) entry which is preliminary data.</text>
</comment>
<reference evidence="1 2" key="1">
    <citation type="journal article" date="2011" name="J. Bacteriol.">
        <title>Draft genome sequence of Methylophaga aminisulfidivorans MP T.</title>
        <authorList>
            <person name="Han G.H."/>
            <person name="Kim W."/>
            <person name="Chun J."/>
            <person name="Kim S.W."/>
        </authorList>
    </citation>
    <scope>NUCLEOTIDE SEQUENCE [LARGE SCALE GENOMIC DNA]</scope>
    <source>
        <strain evidence="2">MP(T)</strain>
    </source>
</reference>
<gene>
    <name evidence="1" type="ORF">MAMP_01262</name>
</gene>
<dbReference type="Proteomes" id="UP000003544">
    <property type="component" value="Unassembled WGS sequence"/>
</dbReference>
<dbReference type="EMBL" id="AFIG01000003">
    <property type="protein sequence ID" value="EGL53544.1"/>
    <property type="molecule type" value="Genomic_DNA"/>
</dbReference>
<evidence type="ECO:0000313" key="1">
    <source>
        <dbReference type="EMBL" id="EGL53544.1"/>
    </source>
</evidence>
<organism evidence="1 2">
    <name type="scientific">Methylophaga aminisulfidivorans MP</name>
    <dbReference type="NCBI Taxonomy" id="1026882"/>
    <lineage>
        <taxon>Bacteria</taxon>
        <taxon>Pseudomonadati</taxon>
        <taxon>Pseudomonadota</taxon>
        <taxon>Gammaproteobacteria</taxon>
        <taxon>Thiotrichales</taxon>
        <taxon>Piscirickettsiaceae</taxon>
        <taxon>Methylophaga</taxon>
    </lineage>
</organism>
<protein>
    <submittedName>
        <fullName evidence="1">Uncharacterized protein</fullName>
    </submittedName>
</protein>
<dbReference type="AlphaFoldDB" id="F5T219"/>
<proteinExistence type="predicted"/>
<keyword evidence="2" id="KW-1185">Reference proteome</keyword>
<evidence type="ECO:0000313" key="2">
    <source>
        <dbReference type="Proteomes" id="UP000003544"/>
    </source>
</evidence>